<comment type="caution">
    <text evidence="1">The sequence shown here is derived from an EMBL/GenBank/DDBJ whole genome shotgun (WGS) entry which is preliminary data.</text>
</comment>
<dbReference type="Proteomes" id="UP000265520">
    <property type="component" value="Unassembled WGS sequence"/>
</dbReference>
<protein>
    <submittedName>
        <fullName evidence="1">Pentatricopeptide repeat-containing protein</fullName>
    </submittedName>
</protein>
<accession>A0A392Q9L9</accession>
<sequence>MEAEDEEEVEEIEAECKVIGVLGSMGEYRTMKIGGKLENIDVLVLIDSGTSHDFISPNVTTALGLNVKLVAERKIKLGDGHKVDWMLYWECPGCVLWGRS</sequence>
<organism evidence="1 2">
    <name type="scientific">Trifolium medium</name>
    <dbReference type="NCBI Taxonomy" id="97028"/>
    <lineage>
        <taxon>Eukaryota</taxon>
        <taxon>Viridiplantae</taxon>
        <taxon>Streptophyta</taxon>
        <taxon>Embryophyta</taxon>
        <taxon>Tracheophyta</taxon>
        <taxon>Spermatophyta</taxon>
        <taxon>Magnoliopsida</taxon>
        <taxon>eudicotyledons</taxon>
        <taxon>Gunneridae</taxon>
        <taxon>Pentapetalae</taxon>
        <taxon>rosids</taxon>
        <taxon>fabids</taxon>
        <taxon>Fabales</taxon>
        <taxon>Fabaceae</taxon>
        <taxon>Papilionoideae</taxon>
        <taxon>50 kb inversion clade</taxon>
        <taxon>NPAAA clade</taxon>
        <taxon>Hologalegina</taxon>
        <taxon>IRL clade</taxon>
        <taxon>Trifolieae</taxon>
        <taxon>Trifolium</taxon>
    </lineage>
</organism>
<reference evidence="1 2" key="1">
    <citation type="journal article" date="2018" name="Front. Plant Sci.">
        <title>Red Clover (Trifolium pratense) and Zigzag Clover (T. medium) - A Picture of Genomic Similarities and Differences.</title>
        <authorList>
            <person name="Dluhosova J."/>
            <person name="Istvanek J."/>
            <person name="Nedelnik J."/>
            <person name="Repkova J."/>
        </authorList>
    </citation>
    <scope>NUCLEOTIDE SEQUENCE [LARGE SCALE GENOMIC DNA]</scope>
    <source>
        <strain evidence="2">cv. 10/8</strain>
        <tissue evidence="1">Leaf</tissue>
    </source>
</reference>
<dbReference type="EMBL" id="LXQA010121880">
    <property type="protein sequence ID" value="MCI20828.1"/>
    <property type="molecule type" value="Genomic_DNA"/>
</dbReference>
<evidence type="ECO:0000313" key="2">
    <source>
        <dbReference type="Proteomes" id="UP000265520"/>
    </source>
</evidence>
<dbReference type="AlphaFoldDB" id="A0A392Q9L9"/>
<proteinExistence type="predicted"/>
<evidence type="ECO:0000313" key="1">
    <source>
        <dbReference type="EMBL" id="MCI20828.1"/>
    </source>
</evidence>
<name>A0A392Q9L9_9FABA</name>
<keyword evidence="2" id="KW-1185">Reference proteome</keyword>